<reference evidence="1" key="1">
    <citation type="journal article" date="2014" name="Appl. Environ. Microbiol.">
        <title>Comparative genomic and morphological analysis of Listeria phages isolated from farm environments.</title>
        <authorList>
            <person name="Denes T."/>
            <person name="Vongkamjan K."/>
            <person name="Ackermann H.W."/>
            <person name="Moreno Switt A.I."/>
            <person name="Wiedmann M."/>
            <person name="den Bakker H.C."/>
        </authorList>
    </citation>
    <scope>NUCLEOTIDE SEQUENCE</scope>
</reference>
<proteinExistence type="predicted"/>
<gene>
    <name evidence="1" type="ORF">LP032_089</name>
</gene>
<organism evidence="1">
    <name type="scientific">Listeria phage LP-032</name>
    <dbReference type="NCBI Taxonomy" id="1173746"/>
    <lineage>
        <taxon>Viruses</taxon>
        <taxon>Duplodnaviria</taxon>
        <taxon>Heunggongvirae</taxon>
        <taxon>Uroviricota</taxon>
        <taxon>Caudoviricetes</taxon>
        <taxon>Homburgvirus</taxon>
        <taxon>Homburgvirus LP26</taxon>
    </lineage>
</organism>
<name>A0A059T5I3_9CAUD</name>
<sequence length="188" mass="22262">MNNIKNGEAKIPEPIKEVKIELRYKIGEEIYYLNPETKERELAKVLGFGVEEDSKIQYYHISTLDEPQKELKVYLKDIGKVYLKVEHITTLVFVYFAGKEIKYIPGENCEDVVVGTDKENVYVSFKDGKTRCYHKVPFMQEHAEKRYKHFTKNTPEFYLYPHSGYREADIYYNYYDEEKVGLYEGSGY</sequence>
<evidence type="ECO:0000313" key="1">
    <source>
        <dbReference type="EMBL" id="AHL18938.1"/>
    </source>
</evidence>
<accession>A0A059T5I3</accession>
<dbReference type="EMBL" id="KJ094026">
    <property type="protein sequence ID" value="AHL18938.1"/>
    <property type="molecule type" value="Genomic_DNA"/>
</dbReference>
<protein>
    <submittedName>
        <fullName evidence="1">Uncharacterized protein</fullName>
    </submittedName>
</protein>